<dbReference type="GO" id="GO:0005634">
    <property type="term" value="C:nucleus"/>
    <property type="evidence" value="ECO:0007669"/>
    <property type="project" value="TreeGrafter"/>
</dbReference>
<reference evidence="3 4" key="2">
    <citation type="journal article" date="2017" name="Front. Plant Sci.">
        <title>Gene Classification and Mining of Molecular Markers Useful in Red Clover (Trifolium pratense) Breeding.</title>
        <authorList>
            <person name="Istvanek J."/>
            <person name="Dluhosova J."/>
            <person name="Dluhos P."/>
            <person name="Patkova L."/>
            <person name="Nedelnik J."/>
            <person name="Repkova J."/>
        </authorList>
    </citation>
    <scope>NUCLEOTIDE SEQUENCE [LARGE SCALE GENOMIC DNA]</scope>
    <source>
        <strain evidence="4">cv. Tatra</strain>
        <tissue evidence="3">Young leaves</tissue>
    </source>
</reference>
<name>A0A2K3K334_TRIPR</name>
<feature type="non-terminal residue" evidence="3">
    <location>
        <position position="1"/>
    </location>
</feature>
<dbReference type="PANTHER" id="PTHR46122">
    <property type="entry name" value="GALACTOSE OXIDASE/KELCH REPEAT PROTEIN-RELATED"/>
    <property type="match status" value="1"/>
</dbReference>
<dbReference type="PANTHER" id="PTHR46122:SF9">
    <property type="entry name" value="F-BOX_KELCH-REPEAT PROTEIN"/>
    <property type="match status" value="1"/>
</dbReference>
<organism evidence="3 4">
    <name type="scientific">Trifolium pratense</name>
    <name type="common">Red clover</name>
    <dbReference type="NCBI Taxonomy" id="57577"/>
    <lineage>
        <taxon>Eukaryota</taxon>
        <taxon>Viridiplantae</taxon>
        <taxon>Streptophyta</taxon>
        <taxon>Embryophyta</taxon>
        <taxon>Tracheophyta</taxon>
        <taxon>Spermatophyta</taxon>
        <taxon>Magnoliopsida</taxon>
        <taxon>eudicotyledons</taxon>
        <taxon>Gunneridae</taxon>
        <taxon>Pentapetalae</taxon>
        <taxon>rosids</taxon>
        <taxon>fabids</taxon>
        <taxon>Fabales</taxon>
        <taxon>Fabaceae</taxon>
        <taxon>Papilionoideae</taxon>
        <taxon>50 kb inversion clade</taxon>
        <taxon>NPAAA clade</taxon>
        <taxon>Hologalegina</taxon>
        <taxon>IRL clade</taxon>
        <taxon>Trifolieae</taxon>
        <taxon>Trifolium</taxon>
    </lineage>
</organism>
<protein>
    <submittedName>
        <fullName evidence="3">F-box/kelch-repeat protein</fullName>
    </submittedName>
</protein>
<keyword evidence="1" id="KW-0880">Kelch repeat</keyword>
<dbReference type="STRING" id="57577.A0A2K3K334"/>
<evidence type="ECO:0000313" key="3">
    <source>
        <dbReference type="EMBL" id="PNX60660.1"/>
    </source>
</evidence>
<accession>A0A2K3K334</accession>
<evidence type="ECO:0000256" key="2">
    <source>
        <dbReference type="ARBA" id="ARBA00022737"/>
    </source>
</evidence>
<proteinExistence type="predicted"/>
<evidence type="ECO:0000256" key="1">
    <source>
        <dbReference type="ARBA" id="ARBA00022441"/>
    </source>
</evidence>
<evidence type="ECO:0000313" key="4">
    <source>
        <dbReference type="Proteomes" id="UP000236291"/>
    </source>
</evidence>
<reference evidence="3 4" key="1">
    <citation type="journal article" date="2014" name="Am. J. Bot.">
        <title>Genome assembly and annotation for red clover (Trifolium pratense; Fabaceae).</title>
        <authorList>
            <person name="Istvanek J."/>
            <person name="Jaros M."/>
            <person name="Krenek A."/>
            <person name="Repkova J."/>
        </authorList>
    </citation>
    <scope>NUCLEOTIDE SEQUENCE [LARGE SCALE GENOMIC DNA]</scope>
    <source>
        <strain evidence="4">cv. Tatra</strain>
        <tissue evidence="3">Young leaves</tissue>
    </source>
</reference>
<dbReference type="InterPro" id="IPR052439">
    <property type="entry name" value="F-box/Kelch-repeat"/>
</dbReference>
<sequence>FRSCGDKLVVIGGHSHQGGMVTEVNAWVVDEDVPQWNLLAIVQSGNFVYNCAVMGC</sequence>
<keyword evidence="2" id="KW-0677">Repeat</keyword>
<dbReference type="EMBL" id="ASHM01083234">
    <property type="protein sequence ID" value="PNX60660.1"/>
    <property type="molecule type" value="Genomic_DNA"/>
</dbReference>
<gene>
    <name evidence="3" type="ORF">L195_g052044</name>
</gene>
<dbReference type="AlphaFoldDB" id="A0A2K3K334"/>
<comment type="caution">
    <text evidence="3">The sequence shown here is derived from an EMBL/GenBank/DDBJ whole genome shotgun (WGS) entry which is preliminary data.</text>
</comment>
<dbReference type="Proteomes" id="UP000236291">
    <property type="component" value="Unassembled WGS sequence"/>
</dbReference>